<comment type="caution">
    <text evidence="10">The sequence shown here is derived from an EMBL/GenBank/DDBJ whole genome shotgun (WGS) entry which is preliminary data.</text>
</comment>
<evidence type="ECO:0000313" key="10">
    <source>
        <dbReference type="EMBL" id="MBA0084878.1"/>
    </source>
</evidence>
<dbReference type="Pfam" id="PF13231">
    <property type="entry name" value="PMT_2"/>
    <property type="match status" value="1"/>
</dbReference>
<feature type="transmembrane region" description="Helical" evidence="8">
    <location>
        <begin position="146"/>
        <end position="162"/>
    </location>
</feature>
<evidence type="ECO:0000256" key="3">
    <source>
        <dbReference type="ARBA" id="ARBA00022676"/>
    </source>
</evidence>
<feature type="transmembrane region" description="Helical" evidence="8">
    <location>
        <begin position="87"/>
        <end position="108"/>
    </location>
</feature>
<keyword evidence="4" id="KW-0808">Transferase</keyword>
<evidence type="ECO:0000259" key="9">
    <source>
        <dbReference type="Pfam" id="PF13231"/>
    </source>
</evidence>
<keyword evidence="7 8" id="KW-0472">Membrane</keyword>
<dbReference type="Proteomes" id="UP000567293">
    <property type="component" value="Unassembled WGS sequence"/>
</dbReference>
<protein>
    <submittedName>
        <fullName evidence="10">Glycosyltransferase family 39 protein</fullName>
    </submittedName>
</protein>
<evidence type="ECO:0000313" key="11">
    <source>
        <dbReference type="Proteomes" id="UP000567293"/>
    </source>
</evidence>
<evidence type="ECO:0000256" key="1">
    <source>
        <dbReference type="ARBA" id="ARBA00004651"/>
    </source>
</evidence>
<feature type="transmembrane region" description="Helical" evidence="8">
    <location>
        <begin position="114"/>
        <end position="134"/>
    </location>
</feature>
<feature type="transmembrane region" description="Helical" evidence="8">
    <location>
        <begin position="182"/>
        <end position="200"/>
    </location>
</feature>
<feature type="transmembrane region" description="Helical" evidence="8">
    <location>
        <begin position="285"/>
        <end position="302"/>
    </location>
</feature>
<evidence type="ECO:0000256" key="6">
    <source>
        <dbReference type="ARBA" id="ARBA00022989"/>
    </source>
</evidence>
<keyword evidence="5 8" id="KW-0812">Transmembrane</keyword>
<dbReference type="PANTHER" id="PTHR33908:SF11">
    <property type="entry name" value="MEMBRANE PROTEIN"/>
    <property type="match status" value="1"/>
</dbReference>
<evidence type="ECO:0000256" key="2">
    <source>
        <dbReference type="ARBA" id="ARBA00022475"/>
    </source>
</evidence>
<dbReference type="EMBL" id="JACDQQ010000749">
    <property type="protein sequence ID" value="MBA0084878.1"/>
    <property type="molecule type" value="Genomic_DNA"/>
</dbReference>
<accession>A0A7V8NNZ9</accession>
<dbReference type="InterPro" id="IPR050297">
    <property type="entry name" value="LipidA_mod_glycosyltrf_83"/>
</dbReference>
<organism evidence="10 11">
    <name type="scientific">Candidatus Acidiferrum panamense</name>
    <dbReference type="NCBI Taxonomy" id="2741543"/>
    <lineage>
        <taxon>Bacteria</taxon>
        <taxon>Pseudomonadati</taxon>
        <taxon>Acidobacteriota</taxon>
        <taxon>Terriglobia</taxon>
        <taxon>Candidatus Acidiferrales</taxon>
        <taxon>Candidatus Acidiferrum</taxon>
    </lineage>
</organism>
<proteinExistence type="predicted"/>
<dbReference type="GO" id="GO:0009103">
    <property type="term" value="P:lipopolysaccharide biosynthetic process"/>
    <property type="evidence" value="ECO:0007669"/>
    <property type="project" value="UniProtKB-ARBA"/>
</dbReference>
<dbReference type="PANTHER" id="PTHR33908">
    <property type="entry name" value="MANNOSYLTRANSFERASE YKCB-RELATED"/>
    <property type="match status" value="1"/>
</dbReference>
<feature type="transmembrane region" description="Helical" evidence="8">
    <location>
        <begin position="308"/>
        <end position="326"/>
    </location>
</feature>
<keyword evidence="11" id="KW-1185">Reference proteome</keyword>
<keyword evidence="2" id="KW-1003">Cell membrane</keyword>
<feature type="transmembrane region" description="Helical" evidence="8">
    <location>
        <begin position="207"/>
        <end position="227"/>
    </location>
</feature>
<feature type="non-terminal residue" evidence="10">
    <location>
        <position position="333"/>
    </location>
</feature>
<name>A0A7V8NNZ9_9BACT</name>
<dbReference type="InterPro" id="IPR038731">
    <property type="entry name" value="RgtA/B/C-like"/>
</dbReference>
<evidence type="ECO:0000256" key="4">
    <source>
        <dbReference type="ARBA" id="ARBA00022679"/>
    </source>
</evidence>
<feature type="transmembrane region" description="Helical" evidence="8">
    <location>
        <begin position="259"/>
        <end position="278"/>
    </location>
</feature>
<keyword evidence="6 8" id="KW-1133">Transmembrane helix</keyword>
<reference evidence="10" key="1">
    <citation type="submission" date="2020-06" db="EMBL/GenBank/DDBJ databases">
        <title>Legume-microbial interactions unlock mineral nutrients during tropical forest succession.</title>
        <authorList>
            <person name="Epihov D.Z."/>
        </authorList>
    </citation>
    <scope>NUCLEOTIDE SEQUENCE [LARGE SCALE GENOMIC DNA]</scope>
    <source>
        <strain evidence="10">Pan2503</strain>
    </source>
</reference>
<dbReference type="GO" id="GO:0016763">
    <property type="term" value="F:pentosyltransferase activity"/>
    <property type="evidence" value="ECO:0007669"/>
    <property type="project" value="TreeGrafter"/>
</dbReference>
<evidence type="ECO:0000256" key="8">
    <source>
        <dbReference type="SAM" id="Phobius"/>
    </source>
</evidence>
<gene>
    <name evidence="10" type="ORF">HRJ53_07775</name>
</gene>
<keyword evidence="3" id="KW-0328">Glycosyltransferase</keyword>
<comment type="subcellular location">
    <subcellularLocation>
        <location evidence="1">Cell membrane</location>
        <topology evidence="1">Multi-pass membrane protein</topology>
    </subcellularLocation>
</comment>
<evidence type="ECO:0000256" key="5">
    <source>
        <dbReference type="ARBA" id="ARBA00022692"/>
    </source>
</evidence>
<feature type="transmembrane region" description="Helical" evidence="8">
    <location>
        <begin position="63"/>
        <end position="80"/>
    </location>
</feature>
<evidence type="ECO:0000256" key="7">
    <source>
        <dbReference type="ARBA" id="ARBA00023136"/>
    </source>
</evidence>
<feature type="transmembrane region" description="Helical" evidence="8">
    <location>
        <begin position="21"/>
        <end position="43"/>
    </location>
</feature>
<dbReference type="GO" id="GO:0005886">
    <property type="term" value="C:plasma membrane"/>
    <property type="evidence" value="ECO:0007669"/>
    <property type="project" value="UniProtKB-SubCell"/>
</dbReference>
<feature type="domain" description="Glycosyltransferase RgtA/B/C/D-like" evidence="9">
    <location>
        <begin position="70"/>
        <end position="225"/>
    </location>
</feature>
<sequence length="333" mass="37416">MATTAPNPTTSQIDDAPLPDLAVGALVALCAAKLLLHLFTSVQHYGYFRDELYYLDMARHLDWGYVDAAPLIAVYARIALLMGGSLAALRILPAMAGTGLVALSILTVRELGGARYAQFLAGLAVLLAPGMLAVDTLMTMNAFEPLFWMGCLLVVIRILRTGNSRLWLWFGVLAGLGLENKHSTLFFGFAVAVAVLLVRPREFLKPWIWIAVAIAVALFMPNLIWQIKRHFPTLEDLENVRREGKNVVLPPLAFIKQQILVMHPVLFPVWLLGAFWLLRERRWRLLGVVFVVFFVTMEILHAKDYYLFPIYPLVFAAGAVAIERWTGKRFWLK</sequence>
<dbReference type="AlphaFoldDB" id="A0A7V8NNZ9"/>